<feature type="region of interest" description="Disordered" evidence="1">
    <location>
        <begin position="60"/>
        <end position="82"/>
    </location>
</feature>
<evidence type="ECO:0000313" key="2">
    <source>
        <dbReference type="EMBL" id="WXK80086.1"/>
    </source>
</evidence>
<dbReference type="Proteomes" id="UP001626628">
    <property type="component" value="Chromosome"/>
</dbReference>
<reference evidence="2 3" key="1">
    <citation type="submission" date="2024-03" db="EMBL/GenBank/DDBJ databases">
        <title>The complete genome of Streptomyces sirii sp.nov.</title>
        <authorList>
            <person name="Zakalyukina Y.V."/>
            <person name="Belik A.R."/>
            <person name="Biryukov M.V."/>
            <person name="Baturina O.A."/>
            <person name="Kabilov M.R."/>
        </authorList>
    </citation>
    <scope>NUCLEOTIDE SEQUENCE [LARGE SCALE GENOMIC DNA]</scope>
    <source>
        <strain evidence="2 3">BP-8</strain>
    </source>
</reference>
<dbReference type="RefSeq" id="WP_407288245.1">
    <property type="nucleotide sequence ID" value="NZ_CP147982.1"/>
</dbReference>
<keyword evidence="3" id="KW-1185">Reference proteome</keyword>
<proteinExistence type="predicted"/>
<dbReference type="EMBL" id="CP147982">
    <property type="protein sequence ID" value="WXK80086.1"/>
    <property type="molecule type" value="Genomic_DNA"/>
</dbReference>
<name>A0ABZ2QXB2_9ACTN</name>
<protein>
    <submittedName>
        <fullName evidence="2">Uncharacterized protein</fullName>
    </submittedName>
</protein>
<evidence type="ECO:0000313" key="3">
    <source>
        <dbReference type="Proteomes" id="UP001626628"/>
    </source>
</evidence>
<accession>A0ABZ2QXB2</accession>
<evidence type="ECO:0000256" key="1">
    <source>
        <dbReference type="SAM" id="MobiDB-lite"/>
    </source>
</evidence>
<gene>
    <name evidence="2" type="ORF">WAB15_31065</name>
</gene>
<sequence>MSEAGYEPPQSYFLEEDQCIVRFVAEQDGKSRSFDFMKFGLAGPLRGSFTRAVHAHTGTAGQIKSLGPPETATGRWATSSTR</sequence>
<organism evidence="2 3">
    <name type="scientific">Streptomyces sirii</name>
    <dbReference type="NCBI Taxonomy" id="3127701"/>
    <lineage>
        <taxon>Bacteria</taxon>
        <taxon>Bacillati</taxon>
        <taxon>Actinomycetota</taxon>
        <taxon>Actinomycetes</taxon>
        <taxon>Kitasatosporales</taxon>
        <taxon>Streptomycetaceae</taxon>
        <taxon>Streptomyces</taxon>
    </lineage>
</organism>